<keyword evidence="4 8" id="KW-0862">Zinc</keyword>
<keyword evidence="6" id="KW-0238">DNA-binding</keyword>
<evidence type="ECO:0000256" key="1">
    <source>
        <dbReference type="ARBA" id="ARBA00007957"/>
    </source>
</evidence>
<feature type="binding site" evidence="9">
    <location>
        <position position="102"/>
    </location>
    <ligand>
        <name>Fe cation</name>
        <dbReference type="ChEBI" id="CHEBI:24875"/>
    </ligand>
</feature>
<dbReference type="InterPro" id="IPR036390">
    <property type="entry name" value="WH_DNA-bd_sf"/>
</dbReference>
<comment type="cofactor">
    <cofactor evidence="9">
        <name>Mn(2+)</name>
        <dbReference type="ChEBI" id="CHEBI:29035"/>
    </cofactor>
    <cofactor evidence="9">
        <name>Fe(2+)</name>
        <dbReference type="ChEBI" id="CHEBI:29033"/>
    </cofactor>
    <text evidence="9">Binds 1 Mn(2+) or Fe(2+) ion per subunit.</text>
</comment>
<dbReference type="CDD" id="cd07153">
    <property type="entry name" value="Fur_like"/>
    <property type="match status" value="1"/>
</dbReference>
<dbReference type="RefSeq" id="WP_073387514.1">
    <property type="nucleotide sequence ID" value="NZ_FQXK01000016.1"/>
</dbReference>
<proteinExistence type="inferred from homology"/>
<comment type="cofactor">
    <cofactor evidence="8">
        <name>Zn(2+)</name>
        <dbReference type="ChEBI" id="CHEBI:29105"/>
    </cofactor>
    <text evidence="8">Binds 1 zinc ion per subunit.</text>
</comment>
<dbReference type="PANTHER" id="PTHR33202">
    <property type="entry name" value="ZINC UPTAKE REGULATION PROTEIN"/>
    <property type="match status" value="1"/>
</dbReference>
<evidence type="ECO:0000256" key="2">
    <source>
        <dbReference type="ARBA" id="ARBA00022491"/>
    </source>
</evidence>
<keyword evidence="11" id="KW-1185">Reference proteome</keyword>
<evidence type="ECO:0000256" key="3">
    <source>
        <dbReference type="ARBA" id="ARBA00022723"/>
    </source>
</evidence>
<feature type="binding site" evidence="8">
    <location>
        <position position="108"/>
    </location>
    <ligand>
        <name>Zn(2+)</name>
        <dbReference type="ChEBI" id="CHEBI:29105"/>
    </ligand>
</feature>
<evidence type="ECO:0000256" key="7">
    <source>
        <dbReference type="ARBA" id="ARBA00023163"/>
    </source>
</evidence>
<dbReference type="FunFam" id="1.10.10.10:FF:000051">
    <property type="entry name" value="Fur family transcriptional regulator"/>
    <property type="match status" value="1"/>
</dbReference>
<dbReference type="PANTHER" id="PTHR33202:SF7">
    <property type="entry name" value="FERRIC UPTAKE REGULATION PROTEIN"/>
    <property type="match status" value="1"/>
</dbReference>
<sequence>MGDHKNVNQESFKGMLREKGLKVTNQRIYVLEALQASRKQHLTAEEIYNKVKADHPEIGLATVYRTIQVLRELHLIDRINFDDGSERYEISDQKRSKGHHHHHHHLICVKCGKVFEFKDDMMEGLEASIAQKTGFQVIDHEVKLYGYCKECGGNTD</sequence>
<name>A0A1M5Z8V0_BUTFI</name>
<feature type="binding site" evidence="8">
    <location>
        <position position="148"/>
    </location>
    <ligand>
        <name>Zn(2+)</name>
        <dbReference type="ChEBI" id="CHEBI:29105"/>
    </ligand>
</feature>
<keyword evidence="3 8" id="KW-0479">Metal-binding</keyword>
<dbReference type="AlphaFoldDB" id="A0A1M5Z8V0"/>
<feature type="binding site" evidence="8">
    <location>
        <position position="151"/>
    </location>
    <ligand>
        <name>Zn(2+)</name>
        <dbReference type="ChEBI" id="CHEBI:29105"/>
    </ligand>
</feature>
<dbReference type="GO" id="GO:0000976">
    <property type="term" value="F:transcription cis-regulatory region binding"/>
    <property type="evidence" value="ECO:0007669"/>
    <property type="project" value="TreeGrafter"/>
</dbReference>
<dbReference type="STRING" id="1121131.SAMN02745229_02075"/>
<dbReference type="GO" id="GO:0003700">
    <property type="term" value="F:DNA-binding transcription factor activity"/>
    <property type="evidence" value="ECO:0007669"/>
    <property type="project" value="InterPro"/>
</dbReference>
<dbReference type="Gene3D" id="3.30.1490.190">
    <property type="match status" value="1"/>
</dbReference>
<organism evidence="10 11">
    <name type="scientific">Butyrivibrio fibrisolvens DSM 3071</name>
    <dbReference type="NCBI Taxonomy" id="1121131"/>
    <lineage>
        <taxon>Bacteria</taxon>
        <taxon>Bacillati</taxon>
        <taxon>Bacillota</taxon>
        <taxon>Clostridia</taxon>
        <taxon>Lachnospirales</taxon>
        <taxon>Lachnospiraceae</taxon>
        <taxon>Butyrivibrio</taxon>
    </lineage>
</organism>
<evidence type="ECO:0000256" key="9">
    <source>
        <dbReference type="PIRSR" id="PIRSR602481-2"/>
    </source>
</evidence>
<dbReference type="Gene3D" id="1.10.10.10">
    <property type="entry name" value="Winged helix-like DNA-binding domain superfamily/Winged helix DNA-binding domain"/>
    <property type="match status" value="1"/>
</dbReference>
<dbReference type="Pfam" id="PF01475">
    <property type="entry name" value="FUR"/>
    <property type="match status" value="1"/>
</dbReference>
<accession>A0A1M5Z8V0</accession>
<gene>
    <name evidence="10" type="ORF">SAMN02745229_02075</name>
</gene>
<dbReference type="GO" id="GO:0045892">
    <property type="term" value="P:negative regulation of DNA-templated transcription"/>
    <property type="evidence" value="ECO:0007669"/>
    <property type="project" value="TreeGrafter"/>
</dbReference>
<feature type="binding site" evidence="8">
    <location>
        <position position="111"/>
    </location>
    <ligand>
        <name>Zn(2+)</name>
        <dbReference type="ChEBI" id="CHEBI:29105"/>
    </ligand>
</feature>
<protein>
    <submittedName>
        <fullName evidence="10">Fur family transcriptional regulator, ferric uptake regulator</fullName>
    </submittedName>
</protein>
<keyword evidence="5" id="KW-0805">Transcription regulation</keyword>
<evidence type="ECO:0000313" key="10">
    <source>
        <dbReference type="EMBL" id="SHI20632.1"/>
    </source>
</evidence>
<dbReference type="OrthoDB" id="8659436at2"/>
<feature type="binding site" evidence="9">
    <location>
        <position position="140"/>
    </location>
    <ligand>
        <name>Fe cation</name>
        <dbReference type="ChEBI" id="CHEBI:24875"/>
    </ligand>
</feature>
<dbReference type="GeneID" id="89508138"/>
<keyword evidence="7" id="KW-0804">Transcription</keyword>
<dbReference type="GO" id="GO:1900376">
    <property type="term" value="P:regulation of secondary metabolite biosynthetic process"/>
    <property type="evidence" value="ECO:0007669"/>
    <property type="project" value="TreeGrafter"/>
</dbReference>
<dbReference type="EMBL" id="FQXK01000016">
    <property type="protein sequence ID" value="SHI20632.1"/>
    <property type="molecule type" value="Genomic_DNA"/>
</dbReference>
<dbReference type="InterPro" id="IPR002481">
    <property type="entry name" value="FUR"/>
</dbReference>
<evidence type="ECO:0000256" key="4">
    <source>
        <dbReference type="ARBA" id="ARBA00022833"/>
    </source>
</evidence>
<evidence type="ECO:0000256" key="8">
    <source>
        <dbReference type="PIRSR" id="PIRSR602481-1"/>
    </source>
</evidence>
<dbReference type="GO" id="GO:0008270">
    <property type="term" value="F:zinc ion binding"/>
    <property type="evidence" value="ECO:0007669"/>
    <property type="project" value="TreeGrafter"/>
</dbReference>
<keyword evidence="2" id="KW-0678">Repressor</keyword>
<evidence type="ECO:0000256" key="6">
    <source>
        <dbReference type="ARBA" id="ARBA00023125"/>
    </source>
</evidence>
<dbReference type="InterPro" id="IPR043135">
    <property type="entry name" value="Fur_C"/>
</dbReference>
<dbReference type="InterPro" id="IPR036388">
    <property type="entry name" value="WH-like_DNA-bd_sf"/>
</dbReference>
<evidence type="ECO:0000256" key="5">
    <source>
        <dbReference type="ARBA" id="ARBA00023015"/>
    </source>
</evidence>
<feature type="binding site" evidence="9">
    <location>
        <position position="123"/>
    </location>
    <ligand>
        <name>Fe cation</name>
        <dbReference type="ChEBI" id="CHEBI:24875"/>
    </ligand>
</feature>
<keyword evidence="9" id="KW-0408">Iron</keyword>
<reference evidence="11" key="1">
    <citation type="submission" date="2016-11" db="EMBL/GenBank/DDBJ databases">
        <authorList>
            <person name="Varghese N."/>
            <person name="Submissions S."/>
        </authorList>
    </citation>
    <scope>NUCLEOTIDE SEQUENCE [LARGE SCALE GENOMIC DNA]</scope>
    <source>
        <strain evidence="11">DSM 3071</strain>
    </source>
</reference>
<comment type="similarity">
    <text evidence="1">Belongs to the Fur family.</text>
</comment>
<dbReference type="Proteomes" id="UP000184278">
    <property type="component" value="Unassembled WGS sequence"/>
</dbReference>
<dbReference type="SUPFAM" id="SSF46785">
    <property type="entry name" value="Winged helix' DNA-binding domain"/>
    <property type="match status" value="1"/>
</dbReference>
<evidence type="ECO:0000313" key="11">
    <source>
        <dbReference type="Proteomes" id="UP000184278"/>
    </source>
</evidence>